<dbReference type="RefSeq" id="WP_076348798.1">
    <property type="nucleotide sequence ID" value="NZ_CP019082.1"/>
</dbReference>
<reference evidence="3" key="1">
    <citation type="submission" date="2016-12" db="EMBL/GenBank/DDBJ databases">
        <title>Comparative genomics of four Isosphaeraceae planctomycetes: a common pool of plasmids and glycoside hydrolase genes.</title>
        <authorList>
            <person name="Ivanova A."/>
        </authorList>
    </citation>
    <scope>NUCLEOTIDE SEQUENCE [LARGE SCALE GENOMIC DNA]</scope>
    <source>
        <strain evidence="3">PX4</strain>
    </source>
</reference>
<dbReference type="Gene3D" id="3.40.50.1010">
    <property type="entry name" value="5'-nuclease"/>
    <property type="match status" value="1"/>
</dbReference>
<organism evidence="2 3">
    <name type="scientific">Paludisphaera borealis</name>
    <dbReference type="NCBI Taxonomy" id="1387353"/>
    <lineage>
        <taxon>Bacteria</taxon>
        <taxon>Pseudomonadati</taxon>
        <taxon>Planctomycetota</taxon>
        <taxon>Planctomycetia</taxon>
        <taxon>Isosphaerales</taxon>
        <taxon>Isosphaeraceae</taxon>
        <taxon>Paludisphaera</taxon>
    </lineage>
</organism>
<dbReference type="GO" id="GO:0004521">
    <property type="term" value="F:RNA endonuclease activity"/>
    <property type="evidence" value="ECO:0007669"/>
    <property type="project" value="InterPro"/>
</dbReference>
<dbReference type="EMBL" id="CP019082">
    <property type="protein sequence ID" value="APW62592.1"/>
    <property type="molecule type" value="Genomic_DNA"/>
</dbReference>
<dbReference type="KEGG" id="pbor:BSF38_04141"/>
<dbReference type="GO" id="GO:0016075">
    <property type="term" value="P:rRNA catabolic process"/>
    <property type="evidence" value="ECO:0007669"/>
    <property type="project" value="TreeGrafter"/>
</dbReference>
<dbReference type="STRING" id="1387353.BSF38_04141"/>
<dbReference type="SUPFAM" id="SSF88723">
    <property type="entry name" value="PIN domain-like"/>
    <property type="match status" value="1"/>
</dbReference>
<gene>
    <name evidence="2" type="ORF">BSF38_04141</name>
</gene>
<evidence type="ECO:0000259" key="1">
    <source>
        <dbReference type="Pfam" id="PF01850"/>
    </source>
</evidence>
<dbReference type="InterPro" id="IPR039018">
    <property type="entry name" value="VapC20-like"/>
</dbReference>
<dbReference type="AlphaFoldDB" id="A0A1U7CUI7"/>
<dbReference type="Proteomes" id="UP000186309">
    <property type="component" value="Chromosome"/>
</dbReference>
<keyword evidence="3" id="KW-1185">Reference proteome</keyword>
<dbReference type="InterPro" id="IPR002716">
    <property type="entry name" value="PIN_dom"/>
</dbReference>
<dbReference type="OrthoDB" id="290384at2"/>
<evidence type="ECO:0000313" key="3">
    <source>
        <dbReference type="Proteomes" id="UP000186309"/>
    </source>
</evidence>
<dbReference type="PANTHER" id="PTHR42188">
    <property type="entry name" value="23S RRNA-SPECIFIC ENDONUCLEASE VAPC20"/>
    <property type="match status" value="1"/>
</dbReference>
<name>A0A1U7CUI7_9BACT</name>
<feature type="domain" description="PIN" evidence="1">
    <location>
        <begin position="5"/>
        <end position="124"/>
    </location>
</feature>
<proteinExistence type="predicted"/>
<sequence length="131" mass="14787">MSRAFADTVYWVARINPRDQWHTTYRAIGGLQLVTSDEVLDEVLAHFSAFGPAMRSRAAAIIRQILAHPDIEVVPQSRRSFLDALDLYEARLDKDYSLTDCSSMAMMKAQGIIKVLTRDAHFSQEGFTLLP</sequence>
<protein>
    <recommendedName>
        <fullName evidence="1">PIN domain-containing protein</fullName>
    </recommendedName>
</protein>
<dbReference type="InterPro" id="IPR029060">
    <property type="entry name" value="PIN-like_dom_sf"/>
</dbReference>
<dbReference type="Pfam" id="PF01850">
    <property type="entry name" value="PIN"/>
    <property type="match status" value="1"/>
</dbReference>
<accession>A0A1U7CUI7</accession>
<dbReference type="PANTHER" id="PTHR42188:SF1">
    <property type="entry name" value="23S RRNA-SPECIFIC ENDONUCLEASE VAPC20"/>
    <property type="match status" value="1"/>
</dbReference>
<evidence type="ECO:0000313" key="2">
    <source>
        <dbReference type="EMBL" id="APW62592.1"/>
    </source>
</evidence>